<evidence type="ECO:0000256" key="1">
    <source>
        <dbReference type="SAM" id="MobiDB-lite"/>
    </source>
</evidence>
<name>A0ABM8G0N3_9CELL</name>
<sequence length="152" mass="15826">MNQTARDVSALSPDPWSTEVAVLSGAVFGAAFSFRPTGTRFDVLVATELVREPGPEPSWPVDDDGIEQLIVSALLRPGCRPSPSATGTGARSRAGRCATDSDAPSTYPAPARPGQTVPMSNDIADAVLALPPFSGISYRALRATDGMPPRSS</sequence>
<evidence type="ECO:0000313" key="3">
    <source>
        <dbReference type="Proteomes" id="UP001321475"/>
    </source>
</evidence>
<organism evidence="2 3">
    <name type="scientific">Paraoerskovia sediminicola</name>
    <dbReference type="NCBI Taxonomy" id="1138587"/>
    <lineage>
        <taxon>Bacteria</taxon>
        <taxon>Bacillati</taxon>
        <taxon>Actinomycetota</taxon>
        <taxon>Actinomycetes</taxon>
        <taxon>Micrococcales</taxon>
        <taxon>Cellulomonadaceae</taxon>
        <taxon>Paraoerskovia</taxon>
    </lineage>
</organism>
<reference evidence="3" key="1">
    <citation type="journal article" date="2019" name="Int. J. Syst. Evol. Microbiol.">
        <title>The Global Catalogue of Microorganisms (GCM) 10K type strain sequencing project: providing services to taxonomists for standard genome sequencing and annotation.</title>
        <authorList>
            <consortium name="The Broad Institute Genomics Platform"/>
            <consortium name="The Broad Institute Genome Sequencing Center for Infectious Disease"/>
            <person name="Wu L."/>
            <person name="Ma J."/>
        </authorList>
    </citation>
    <scope>NUCLEOTIDE SEQUENCE [LARGE SCALE GENOMIC DNA]</scope>
    <source>
        <strain evidence="3">NBRC 108565</strain>
    </source>
</reference>
<keyword evidence="3" id="KW-1185">Reference proteome</keyword>
<feature type="region of interest" description="Disordered" evidence="1">
    <location>
        <begin position="78"/>
        <end position="119"/>
    </location>
</feature>
<dbReference type="EMBL" id="AP027729">
    <property type="protein sequence ID" value="BDZ41684.1"/>
    <property type="molecule type" value="Genomic_DNA"/>
</dbReference>
<dbReference type="Proteomes" id="UP001321475">
    <property type="component" value="Chromosome"/>
</dbReference>
<gene>
    <name evidence="2" type="ORF">GCM10025865_09830</name>
</gene>
<dbReference type="RefSeq" id="WP_286218788.1">
    <property type="nucleotide sequence ID" value="NZ_AP027729.1"/>
</dbReference>
<proteinExistence type="predicted"/>
<accession>A0ABM8G0N3</accession>
<evidence type="ECO:0000313" key="2">
    <source>
        <dbReference type="EMBL" id="BDZ41684.1"/>
    </source>
</evidence>
<protein>
    <submittedName>
        <fullName evidence="2">Uncharacterized protein</fullName>
    </submittedName>
</protein>